<evidence type="ECO:0000313" key="2">
    <source>
        <dbReference type="Proteomes" id="UP000824048"/>
    </source>
</evidence>
<protein>
    <submittedName>
        <fullName evidence="1">Uncharacterized protein</fullName>
    </submittedName>
</protein>
<sequence length="103" mass="11699">MQITLTGNPKDLADFFRKAAGAWEMSIVPLDSKGEQHQLTEDEMPKYDFGVGLYGGYWPDGVEVQNPCCKCQRFGECRSPLMGSRFGRDCFIERGDQQQPEEE</sequence>
<dbReference type="EMBL" id="DXBP01000002">
    <property type="protein sequence ID" value="HIZ41010.1"/>
    <property type="molecule type" value="Genomic_DNA"/>
</dbReference>
<proteinExistence type="predicted"/>
<accession>A0A9D2EP55</accession>
<comment type="caution">
    <text evidence="1">The sequence shown here is derived from an EMBL/GenBank/DDBJ whole genome shotgun (WGS) entry which is preliminary data.</text>
</comment>
<dbReference type="AlphaFoldDB" id="A0A9D2EP55"/>
<name>A0A9D2EP55_9FIRM</name>
<gene>
    <name evidence="1" type="ORF">H9811_00440</name>
</gene>
<organism evidence="1 2">
    <name type="scientific">Candidatus Gemmiger excrementigallinarum</name>
    <dbReference type="NCBI Taxonomy" id="2838609"/>
    <lineage>
        <taxon>Bacteria</taxon>
        <taxon>Bacillati</taxon>
        <taxon>Bacillota</taxon>
        <taxon>Clostridia</taxon>
        <taxon>Eubacteriales</taxon>
        <taxon>Gemmiger</taxon>
    </lineage>
</organism>
<evidence type="ECO:0000313" key="1">
    <source>
        <dbReference type="EMBL" id="HIZ41010.1"/>
    </source>
</evidence>
<reference evidence="1" key="2">
    <citation type="submission" date="2021-04" db="EMBL/GenBank/DDBJ databases">
        <authorList>
            <person name="Gilroy R."/>
        </authorList>
    </citation>
    <scope>NUCLEOTIDE SEQUENCE</scope>
    <source>
        <strain evidence="1">ChiSxjej1B13-11774</strain>
    </source>
</reference>
<dbReference type="Proteomes" id="UP000824048">
    <property type="component" value="Unassembled WGS sequence"/>
</dbReference>
<reference evidence="1" key="1">
    <citation type="journal article" date="2021" name="PeerJ">
        <title>Extensive microbial diversity within the chicken gut microbiome revealed by metagenomics and culture.</title>
        <authorList>
            <person name="Gilroy R."/>
            <person name="Ravi A."/>
            <person name="Getino M."/>
            <person name="Pursley I."/>
            <person name="Horton D.L."/>
            <person name="Alikhan N.F."/>
            <person name="Baker D."/>
            <person name="Gharbi K."/>
            <person name="Hall N."/>
            <person name="Watson M."/>
            <person name="Adriaenssens E.M."/>
            <person name="Foster-Nyarko E."/>
            <person name="Jarju S."/>
            <person name="Secka A."/>
            <person name="Antonio M."/>
            <person name="Oren A."/>
            <person name="Chaudhuri R.R."/>
            <person name="La Ragione R."/>
            <person name="Hildebrand F."/>
            <person name="Pallen M.J."/>
        </authorList>
    </citation>
    <scope>NUCLEOTIDE SEQUENCE</scope>
    <source>
        <strain evidence="1">ChiSxjej1B13-11774</strain>
    </source>
</reference>